<keyword evidence="1" id="KW-0812">Transmembrane</keyword>
<protein>
    <recommendedName>
        <fullName evidence="2">DUF8071 domain-containing protein</fullName>
    </recommendedName>
</protein>
<reference evidence="3 4" key="1">
    <citation type="journal article" date="2013" name="PLoS ONE">
        <title>Assembly-driven community genomics of a hypersaline microbial ecosystem.</title>
        <authorList>
            <person name="Podell S."/>
            <person name="Ugalde J.A."/>
            <person name="Narasingarao P."/>
            <person name="Banfield J.F."/>
            <person name="Heidelberg K.B."/>
            <person name="Allen E.E."/>
        </authorList>
    </citation>
    <scope>NUCLEOTIDE SEQUENCE [LARGE SCALE GENOMIC DNA]</scope>
    <source>
        <strain evidence="4">J07HQW2</strain>
    </source>
</reference>
<feature type="domain" description="DUF8071" evidence="2">
    <location>
        <begin position="80"/>
        <end position="222"/>
    </location>
</feature>
<organism evidence="3 4">
    <name type="scientific">Haloquadratum walsbyi J07HQW2</name>
    <dbReference type="NCBI Taxonomy" id="1238425"/>
    <lineage>
        <taxon>Archaea</taxon>
        <taxon>Methanobacteriati</taxon>
        <taxon>Methanobacteriota</taxon>
        <taxon>Stenosarchaea group</taxon>
        <taxon>Halobacteria</taxon>
        <taxon>Halobacteriales</taxon>
        <taxon>Haloferacaceae</taxon>
        <taxon>Haloquadratum</taxon>
    </lineage>
</organism>
<feature type="transmembrane region" description="Helical" evidence="1">
    <location>
        <begin position="86"/>
        <end position="106"/>
    </location>
</feature>
<evidence type="ECO:0000313" key="3">
    <source>
        <dbReference type="EMBL" id="ERG94207.1"/>
    </source>
</evidence>
<evidence type="ECO:0000256" key="1">
    <source>
        <dbReference type="SAM" id="Phobius"/>
    </source>
</evidence>
<keyword evidence="1" id="KW-1133">Transmembrane helix</keyword>
<feature type="transmembrane region" description="Helical" evidence="1">
    <location>
        <begin position="151"/>
        <end position="169"/>
    </location>
</feature>
<dbReference type="HOGENOM" id="CLU_1159038_0_0_2"/>
<proteinExistence type="predicted"/>
<name>U1PKJ5_9EURY</name>
<gene>
    <name evidence="3" type="ORF">J07HQW2_00641</name>
</gene>
<dbReference type="Pfam" id="PF26268">
    <property type="entry name" value="DUF8071"/>
    <property type="match status" value="1"/>
</dbReference>
<sequence>MRSDWSPLQTAVTEATSFLVIKGKRIAGAIHLMILTMWNILKRLARALWSLGITTHSKSSMVLSGPVKQFVTGPLWVVLLGKRRDVSLLIALLSPVLALVTAWWVGSTVGYETLTAWVRGTWFGTEPSLAIFLGVSGLLVLGAISAGINSGLLPTGLLVGAPIFGAAVTRYGTTVTYTWGSQVVSLPNAVGIAVLFALGFGVPATVSGLVLGRALRNVVRVYGGRSGPSSAAENA</sequence>
<dbReference type="AlphaFoldDB" id="U1PKJ5"/>
<feature type="transmembrane region" description="Helical" evidence="1">
    <location>
        <begin position="189"/>
        <end position="211"/>
    </location>
</feature>
<evidence type="ECO:0000259" key="2">
    <source>
        <dbReference type="Pfam" id="PF26268"/>
    </source>
</evidence>
<feature type="transmembrane region" description="Helical" evidence="1">
    <location>
        <begin position="126"/>
        <end position="144"/>
    </location>
</feature>
<dbReference type="Proteomes" id="UP000030710">
    <property type="component" value="Unassembled WGS sequence"/>
</dbReference>
<dbReference type="eggNOG" id="arCOG06433">
    <property type="taxonomic scope" value="Archaea"/>
</dbReference>
<accession>U1PKJ5</accession>
<keyword evidence="1" id="KW-0472">Membrane</keyword>
<evidence type="ECO:0000313" key="4">
    <source>
        <dbReference type="Proteomes" id="UP000030710"/>
    </source>
</evidence>
<dbReference type="InterPro" id="IPR058384">
    <property type="entry name" value="DUF8071"/>
</dbReference>
<dbReference type="EMBL" id="KE356561">
    <property type="protein sequence ID" value="ERG94207.1"/>
    <property type="molecule type" value="Genomic_DNA"/>
</dbReference>
<dbReference type="RefSeq" id="WP_021053700.1">
    <property type="nucleotide sequence ID" value="NZ_KE356561.1"/>
</dbReference>